<dbReference type="Pfam" id="PF00300">
    <property type="entry name" value="His_Phos_1"/>
    <property type="match status" value="1"/>
</dbReference>
<evidence type="ECO:0000256" key="1">
    <source>
        <dbReference type="SAM" id="SignalP"/>
    </source>
</evidence>
<sequence>MKRFLLLFLLLAVSYHLNAQTTRIWVVRHGEKNLENPADKDPALSPAGEERAMALAKYLKGKKMAALFSTDYKRTRGTLAPLAAVQKLPLQLYKSTAYQALADTILNNYKGKNIVICGHSNRLLGIIAAFKATSTLKEISEDEYNHIFLIEIVGDRVKLKERTYGKL</sequence>
<comment type="caution">
    <text evidence="2">The sequence shown here is derived from an EMBL/GenBank/DDBJ whole genome shotgun (WGS) entry which is preliminary data.</text>
</comment>
<dbReference type="Proteomes" id="UP000636110">
    <property type="component" value="Unassembled WGS sequence"/>
</dbReference>
<evidence type="ECO:0008006" key="4">
    <source>
        <dbReference type="Google" id="ProtNLM"/>
    </source>
</evidence>
<name>A0ABR6EY60_9SPHI</name>
<keyword evidence="1" id="KW-0732">Signal</keyword>
<dbReference type="EMBL" id="WNXC01000005">
    <property type="protein sequence ID" value="MBB2150175.1"/>
    <property type="molecule type" value="Genomic_DNA"/>
</dbReference>
<protein>
    <recommendedName>
        <fullName evidence="4">Histidine phosphatase family protein</fullName>
    </recommendedName>
</protein>
<gene>
    <name evidence="2" type="ORF">GM920_14840</name>
</gene>
<keyword evidence="3" id="KW-1185">Reference proteome</keyword>
<dbReference type="InterPro" id="IPR013078">
    <property type="entry name" value="His_Pase_superF_clade-1"/>
</dbReference>
<evidence type="ECO:0000313" key="3">
    <source>
        <dbReference type="Proteomes" id="UP000636110"/>
    </source>
</evidence>
<evidence type="ECO:0000313" key="2">
    <source>
        <dbReference type="EMBL" id="MBB2150175.1"/>
    </source>
</evidence>
<proteinExistence type="predicted"/>
<reference evidence="2 3" key="1">
    <citation type="submission" date="2019-11" db="EMBL/GenBank/DDBJ databases">
        <title>Description of Pedobacter sp. LMG 31462T.</title>
        <authorList>
            <person name="Carlier A."/>
            <person name="Qi S."/>
            <person name="Vandamme P."/>
        </authorList>
    </citation>
    <scope>NUCLEOTIDE SEQUENCE [LARGE SCALE GENOMIC DNA]</scope>
    <source>
        <strain evidence="2 3">LMG 31462</strain>
    </source>
</reference>
<dbReference type="RefSeq" id="WP_182958831.1">
    <property type="nucleotide sequence ID" value="NZ_WNXC01000005.1"/>
</dbReference>
<feature type="chain" id="PRO_5045832283" description="Histidine phosphatase family protein" evidence="1">
    <location>
        <begin position="20"/>
        <end position="167"/>
    </location>
</feature>
<dbReference type="SUPFAM" id="SSF53254">
    <property type="entry name" value="Phosphoglycerate mutase-like"/>
    <property type="match status" value="1"/>
</dbReference>
<dbReference type="InterPro" id="IPR029033">
    <property type="entry name" value="His_PPase_superfam"/>
</dbReference>
<organism evidence="2 3">
    <name type="scientific">Pedobacter gandavensis</name>
    <dbReference type="NCBI Taxonomy" id="2679963"/>
    <lineage>
        <taxon>Bacteria</taxon>
        <taxon>Pseudomonadati</taxon>
        <taxon>Bacteroidota</taxon>
        <taxon>Sphingobacteriia</taxon>
        <taxon>Sphingobacteriales</taxon>
        <taxon>Sphingobacteriaceae</taxon>
        <taxon>Pedobacter</taxon>
    </lineage>
</organism>
<dbReference type="Gene3D" id="3.40.50.1240">
    <property type="entry name" value="Phosphoglycerate mutase-like"/>
    <property type="match status" value="1"/>
</dbReference>
<dbReference type="CDD" id="cd07067">
    <property type="entry name" value="HP_PGM_like"/>
    <property type="match status" value="1"/>
</dbReference>
<feature type="signal peptide" evidence="1">
    <location>
        <begin position="1"/>
        <end position="19"/>
    </location>
</feature>
<dbReference type="SMART" id="SM00855">
    <property type="entry name" value="PGAM"/>
    <property type="match status" value="1"/>
</dbReference>
<accession>A0ABR6EY60</accession>